<dbReference type="Proteomes" id="UP000005867">
    <property type="component" value="Chromosome"/>
</dbReference>
<dbReference type="STRING" id="1104324.P186_1007"/>
<evidence type="ECO:0000313" key="2">
    <source>
        <dbReference type="EMBL" id="AET32446.1"/>
    </source>
</evidence>
<dbReference type="BioCyc" id="PSP1104324:GJSN-985-MONOMER"/>
<feature type="domain" description="CRISPR system ring nuclease SSO1393-like" evidence="1">
    <location>
        <begin position="61"/>
        <end position="198"/>
    </location>
</feature>
<dbReference type="HOGENOM" id="CLU_082641_1_0_2"/>
<dbReference type="AlphaFoldDB" id="G7VBL6"/>
<dbReference type="NCBIfam" id="TIGR02619">
    <property type="entry name" value="putative CRISPR-associated protein, APE2256 family"/>
    <property type="match status" value="1"/>
</dbReference>
<dbReference type="EMBL" id="CP003098">
    <property type="protein sequence ID" value="AET32446.1"/>
    <property type="molecule type" value="Genomic_DNA"/>
</dbReference>
<dbReference type="OrthoDB" id="27780at2157"/>
<gene>
    <name evidence="2" type="ORF">P186_1007</name>
</gene>
<evidence type="ECO:0000313" key="3">
    <source>
        <dbReference type="Proteomes" id="UP000005867"/>
    </source>
</evidence>
<dbReference type="InterPro" id="IPR013442">
    <property type="entry name" value="SSO1393-like"/>
</dbReference>
<reference evidence="2 3" key="1">
    <citation type="journal article" date="2012" name="J. Bacteriol.">
        <title>Complete genome sequence of strain 1860, a crenarchaeon of the genus pyrobaculum able to grow with various electron acceptors.</title>
        <authorList>
            <person name="Mardanov A.V."/>
            <person name="Gumerov V.M."/>
            <person name="Slobodkina G.B."/>
            <person name="Beletsky A.V."/>
            <person name="Bonch-Osmolovskaya E.A."/>
            <person name="Ravin N.V."/>
            <person name="Skryabin K.G."/>
        </authorList>
    </citation>
    <scope>NUCLEOTIDE SEQUENCE [LARGE SCALE GENOMIC DNA]</scope>
    <source>
        <strain evidence="2 3">1860</strain>
    </source>
</reference>
<dbReference type="Gene3D" id="1.10.196.30">
    <property type="match status" value="1"/>
</dbReference>
<evidence type="ECO:0000259" key="1">
    <source>
        <dbReference type="Pfam" id="PF09651"/>
    </source>
</evidence>
<name>G7VBL6_9CREN</name>
<sequence length="250" mass="27276">MAAFPRVFLGVTVGVSLLSNAARRGIVDGELAVLSPDDPRQSRFAELSIDPFLKFAVEEPERCCAELNTVVKAARRWDRLFAGDVAAVFYASDTGQGRFVASVLERAFCQVVRARSCRASARVVEGLGRDFYGGLLRLAQVVKSDVVEARRGGRLPYVVATGGYKPESTFAVIAAYIAGAVGVLYIHESFQEVVMLPMVPLQLREELRRYARGEASDAELVRALGVDLQHLREVGVLEGDSVSRLLAELM</sequence>
<accession>G7VBL6</accession>
<dbReference type="Gene3D" id="3.40.50.10770">
    <property type="entry name" value="Hypothetical protein VC1899 like domain (Restriction endonuclease-like)"/>
    <property type="match status" value="1"/>
</dbReference>
<organism evidence="2 3">
    <name type="scientific">Pyrobaculum ferrireducens</name>
    <dbReference type="NCBI Taxonomy" id="1104324"/>
    <lineage>
        <taxon>Archaea</taxon>
        <taxon>Thermoproteota</taxon>
        <taxon>Thermoprotei</taxon>
        <taxon>Thermoproteales</taxon>
        <taxon>Thermoproteaceae</taxon>
        <taxon>Pyrobaculum</taxon>
    </lineage>
</organism>
<dbReference type="RefSeq" id="WP_014288274.1">
    <property type="nucleotide sequence ID" value="NC_016645.1"/>
</dbReference>
<dbReference type="KEGG" id="pyr:P186_1007"/>
<protein>
    <submittedName>
        <fullName evidence="2">Putative CRISPR-associated protein, APE2256 family</fullName>
    </submittedName>
</protein>
<proteinExistence type="predicted"/>
<dbReference type="eggNOG" id="arCOG01935">
    <property type="taxonomic scope" value="Archaea"/>
</dbReference>
<dbReference type="Pfam" id="PF09651">
    <property type="entry name" value="Cas_APE2256"/>
    <property type="match status" value="1"/>
</dbReference>
<dbReference type="GeneID" id="11595265"/>
<keyword evidence="3" id="KW-1185">Reference proteome</keyword>